<dbReference type="PANTHER" id="PTHR33794">
    <property type="entry name" value="BACILLOLYSIN"/>
    <property type="match status" value="1"/>
</dbReference>
<dbReference type="InterPro" id="IPR050728">
    <property type="entry name" value="Zinc_Metalloprotease_M4"/>
</dbReference>
<dbReference type="Proteomes" id="UP001157186">
    <property type="component" value="Unassembled WGS sequence"/>
</dbReference>
<name>A0ABQ6GQT9_9GAMM</name>
<dbReference type="Gene3D" id="1.10.390.10">
    <property type="entry name" value="Neutral Protease Domain 2"/>
    <property type="match status" value="1"/>
</dbReference>
<dbReference type="Gene3D" id="3.10.450.490">
    <property type="match status" value="1"/>
</dbReference>
<dbReference type="SUPFAM" id="SSF55486">
    <property type="entry name" value="Metalloproteases ('zincins'), catalytic domain"/>
    <property type="match status" value="1"/>
</dbReference>
<evidence type="ECO:0000313" key="15">
    <source>
        <dbReference type="Proteomes" id="UP001157186"/>
    </source>
</evidence>
<evidence type="ECO:0000256" key="7">
    <source>
        <dbReference type="ARBA" id="ARBA00023049"/>
    </source>
</evidence>
<feature type="signal peptide" evidence="9">
    <location>
        <begin position="1"/>
        <end position="23"/>
    </location>
</feature>
<keyword evidence="8" id="KW-0865">Zymogen</keyword>
<evidence type="ECO:0000256" key="5">
    <source>
        <dbReference type="ARBA" id="ARBA00022801"/>
    </source>
</evidence>
<dbReference type="PANTHER" id="PTHR33794:SF1">
    <property type="entry name" value="BACILLOLYSIN"/>
    <property type="match status" value="1"/>
</dbReference>
<accession>A0ABQ6GQT9</accession>
<dbReference type="EMBL" id="BSST01000001">
    <property type="protein sequence ID" value="GLX78328.1"/>
    <property type="molecule type" value="Genomic_DNA"/>
</dbReference>
<dbReference type="RefSeq" id="WP_284244215.1">
    <property type="nucleotide sequence ID" value="NZ_BSST01000001.1"/>
</dbReference>
<feature type="domain" description="Peptidase C-terminal archaeal/bacterial" evidence="12">
    <location>
        <begin position="548"/>
        <end position="614"/>
    </location>
</feature>
<proteinExistence type="inferred from homology"/>
<keyword evidence="7" id="KW-0482">Metalloprotease</keyword>
<dbReference type="Pfam" id="PF01447">
    <property type="entry name" value="Peptidase_M4"/>
    <property type="match status" value="1"/>
</dbReference>
<keyword evidence="3" id="KW-0479">Metal-binding</keyword>
<dbReference type="InterPro" id="IPR007280">
    <property type="entry name" value="Peptidase_C_arc/bac"/>
</dbReference>
<keyword evidence="15" id="KW-1185">Reference proteome</keyword>
<evidence type="ECO:0000256" key="1">
    <source>
        <dbReference type="ARBA" id="ARBA00009388"/>
    </source>
</evidence>
<dbReference type="Gene3D" id="3.10.170.10">
    <property type="match status" value="1"/>
</dbReference>
<evidence type="ECO:0000256" key="4">
    <source>
        <dbReference type="ARBA" id="ARBA00022729"/>
    </source>
</evidence>
<comment type="caution">
    <text evidence="14">The sequence shown here is derived from an EMBL/GenBank/DDBJ whole genome shotgun (WGS) entry which is preliminary data.</text>
</comment>
<dbReference type="InterPro" id="IPR001570">
    <property type="entry name" value="Peptidase_M4_C_domain"/>
</dbReference>
<feature type="domain" description="Peptidase C-terminal archaeal/bacterial" evidence="12">
    <location>
        <begin position="654"/>
        <end position="720"/>
    </location>
</feature>
<evidence type="ECO:0000256" key="3">
    <source>
        <dbReference type="ARBA" id="ARBA00022723"/>
    </source>
</evidence>
<evidence type="ECO:0000256" key="6">
    <source>
        <dbReference type="ARBA" id="ARBA00022833"/>
    </source>
</evidence>
<evidence type="ECO:0000256" key="9">
    <source>
        <dbReference type="SAM" id="SignalP"/>
    </source>
</evidence>
<feature type="domain" description="Peptidase M4 C-terminal" evidence="11">
    <location>
        <begin position="343"/>
        <end position="516"/>
    </location>
</feature>
<dbReference type="InterPro" id="IPR023612">
    <property type="entry name" value="Peptidase_M4"/>
</dbReference>
<keyword evidence="6" id="KW-0862">Zinc</keyword>
<dbReference type="InterPro" id="IPR011096">
    <property type="entry name" value="FTP_domain"/>
</dbReference>
<evidence type="ECO:0000259" key="10">
    <source>
        <dbReference type="Pfam" id="PF01447"/>
    </source>
</evidence>
<organism evidence="14 15">
    <name type="scientific">Thalassotalea insulae</name>
    <dbReference type="NCBI Taxonomy" id="2056778"/>
    <lineage>
        <taxon>Bacteria</taxon>
        <taxon>Pseudomonadati</taxon>
        <taxon>Pseudomonadota</taxon>
        <taxon>Gammaproteobacteria</taxon>
        <taxon>Alteromonadales</taxon>
        <taxon>Colwelliaceae</taxon>
        <taxon>Thalassotalea</taxon>
    </lineage>
</organism>
<evidence type="ECO:0000313" key="14">
    <source>
        <dbReference type="EMBL" id="GLX78328.1"/>
    </source>
</evidence>
<sequence>MKIKSFNYLLIASSICYATSLYAADNDAVNARTLAGQPMFATGDLGTISAQFNEKTMKQAVTQYLGSSLLGNESFTVKRQWRDQLGKNHIQLQQKINGLPVYGTSLSIHMQGDQLGVGLKQSVGNSKIYAMSGVVARAEGSSANRKQTSANATTGKNRVIELAQELGEITAQPQQVYVYLPLTDETKQAWKVEVTWNNSGEDFGRDWLFYDVNTIELLTRHAQVHSAKNWKTYDLQNQDQQYAPGQLLCTNNQSCGDASAQRAHDGAAKVYDFYKARFNRNGINNNDMVMISSVHLGNNVANAYWTGSQMLYGDGDGQQLDDLTLSFDVIGHELTHGVTQHTANLIYNNASGALNEAWSDIMGVAAKAYRDNTTQADWLLAEESYTPGVSGDAMRYMKNPTQDNYSKDWWPERIPYVSNPNNGNDQGGVHGNSGIANLAFALLADGGQHPRNKSNATVNGVGLLKAEQIFYRALTTYMNQSTNFAGARSATAQAAADLYGDSEKNSVETAWCAVGVGECPGVVTSPQTLENGVAKTNISGAEKAEMIFTLEVPAGATNLSFVTSGGTGDADLYVRFGDEPTLSLSDCKSTTPTSDETCEITNVQAGKYYVMVQAWNQISGVSLTGSYQTSTGEVEPISESVTGISVNTGAWTRYTLPLAAGYKDMNISISGGYGDADLYVTYGQQSTSSHSDCSPLLYGNNESCDFTNPSEGTWYIDIYGYSYASGITLTVTANPE</sequence>
<reference evidence="14 15" key="1">
    <citation type="submission" date="2023-03" db="EMBL/GenBank/DDBJ databases">
        <title>Draft genome sequence of Thalassotalea insulae KCTC 62186T.</title>
        <authorList>
            <person name="Sawabe T."/>
        </authorList>
    </citation>
    <scope>NUCLEOTIDE SEQUENCE [LARGE SCALE GENOMIC DNA]</scope>
    <source>
        <strain evidence="14 15">KCTC 62186</strain>
    </source>
</reference>
<evidence type="ECO:0000256" key="2">
    <source>
        <dbReference type="ARBA" id="ARBA00022670"/>
    </source>
</evidence>
<comment type="similarity">
    <text evidence="1">Belongs to the peptidase M4 family.</text>
</comment>
<feature type="domain" description="FTP" evidence="13">
    <location>
        <begin position="74"/>
        <end position="111"/>
    </location>
</feature>
<dbReference type="InterPro" id="IPR013856">
    <property type="entry name" value="Peptidase_M4_domain"/>
</dbReference>
<keyword evidence="5" id="KW-0378">Hydrolase</keyword>
<protein>
    <recommendedName>
        <fullName evidence="16">Peptidase</fullName>
    </recommendedName>
</protein>
<feature type="domain" description="Peptidase M4" evidence="10">
    <location>
        <begin position="226"/>
        <end position="340"/>
    </location>
</feature>
<dbReference type="InterPro" id="IPR027268">
    <property type="entry name" value="Peptidase_M4/M1_CTD_sf"/>
</dbReference>
<evidence type="ECO:0000256" key="8">
    <source>
        <dbReference type="ARBA" id="ARBA00023145"/>
    </source>
</evidence>
<dbReference type="Pfam" id="PF07504">
    <property type="entry name" value="FTP"/>
    <property type="match status" value="1"/>
</dbReference>
<evidence type="ECO:0008006" key="16">
    <source>
        <dbReference type="Google" id="ProtNLM"/>
    </source>
</evidence>
<dbReference type="Gene3D" id="2.60.120.380">
    <property type="match status" value="2"/>
</dbReference>
<dbReference type="CDD" id="cd09597">
    <property type="entry name" value="M4_TLP"/>
    <property type="match status" value="1"/>
</dbReference>
<keyword evidence="4 9" id="KW-0732">Signal</keyword>
<dbReference type="Pfam" id="PF02868">
    <property type="entry name" value="Peptidase_M4_C"/>
    <property type="match status" value="1"/>
</dbReference>
<keyword evidence="2" id="KW-0645">Protease</keyword>
<evidence type="ECO:0000259" key="13">
    <source>
        <dbReference type="Pfam" id="PF07504"/>
    </source>
</evidence>
<dbReference type="PRINTS" id="PR00730">
    <property type="entry name" value="THERMOLYSIN"/>
</dbReference>
<gene>
    <name evidence="14" type="ORF">tinsulaeT_16680</name>
</gene>
<dbReference type="Pfam" id="PF04151">
    <property type="entry name" value="PPC"/>
    <property type="match status" value="2"/>
</dbReference>
<evidence type="ECO:0000259" key="12">
    <source>
        <dbReference type="Pfam" id="PF04151"/>
    </source>
</evidence>
<feature type="chain" id="PRO_5047165385" description="Peptidase" evidence="9">
    <location>
        <begin position="24"/>
        <end position="736"/>
    </location>
</feature>
<evidence type="ECO:0000259" key="11">
    <source>
        <dbReference type="Pfam" id="PF02868"/>
    </source>
</evidence>